<evidence type="ECO:0000313" key="2">
    <source>
        <dbReference type="Proteomes" id="UP000321085"/>
    </source>
</evidence>
<comment type="caution">
    <text evidence="1">The sequence shown here is derived from an EMBL/GenBank/DDBJ whole genome shotgun (WGS) entry which is preliminary data.</text>
</comment>
<keyword evidence="2" id="KW-1185">Reference proteome</keyword>
<proteinExistence type="predicted"/>
<sequence length="69" mass="7846">MAPQAVKKHRHRLRADNALDILYNVNLQHRDGVRTSLVRRAIQRIKLTQAKARMGTPCAVMAVVDVRNC</sequence>
<evidence type="ECO:0000313" key="1">
    <source>
        <dbReference type="EMBL" id="GEO19137.1"/>
    </source>
</evidence>
<protein>
    <submittedName>
        <fullName evidence="1">Uncharacterized protein</fullName>
    </submittedName>
</protein>
<dbReference type="AlphaFoldDB" id="A0A512C506"/>
<reference evidence="1 2" key="1">
    <citation type="submission" date="2019-07" db="EMBL/GenBank/DDBJ databases">
        <title>Whole genome shotgun sequence of Microvirga aerophila NBRC 106136.</title>
        <authorList>
            <person name="Hosoyama A."/>
            <person name="Uohara A."/>
            <person name="Ohji S."/>
            <person name="Ichikawa N."/>
        </authorList>
    </citation>
    <scope>NUCLEOTIDE SEQUENCE [LARGE SCALE GENOMIC DNA]</scope>
    <source>
        <strain evidence="1 2">NBRC 106136</strain>
    </source>
</reference>
<organism evidence="1 2">
    <name type="scientific">Microvirga aerophila</name>
    <dbReference type="NCBI Taxonomy" id="670291"/>
    <lineage>
        <taxon>Bacteria</taxon>
        <taxon>Pseudomonadati</taxon>
        <taxon>Pseudomonadota</taxon>
        <taxon>Alphaproteobacteria</taxon>
        <taxon>Hyphomicrobiales</taxon>
        <taxon>Methylobacteriaceae</taxon>
        <taxon>Microvirga</taxon>
    </lineage>
</organism>
<accession>A0A512C506</accession>
<dbReference type="EMBL" id="BJYU01000332">
    <property type="protein sequence ID" value="GEO19137.1"/>
    <property type="molecule type" value="Genomic_DNA"/>
</dbReference>
<dbReference type="Proteomes" id="UP000321085">
    <property type="component" value="Unassembled WGS sequence"/>
</dbReference>
<gene>
    <name evidence="1" type="ORF">MAE02_68330</name>
</gene>
<name>A0A512C506_9HYPH</name>